<feature type="transmembrane region" description="Helical" evidence="11">
    <location>
        <begin position="601"/>
        <end position="626"/>
    </location>
</feature>
<gene>
    <name evidence="12" type="ORF">HCN44_002128</name>
</gene>
<dbReference type="Proteomes" id="UP000639338">
    <property type="component" value="Unassembled WGS sequence"/>
</dbReference>
<dbReference type="GO" id="GO:0004984">
    <property type="term" value="F:olfactory receptor activity"/>
    <property type="evidence" value="ECO:0007669"/>
    <property type="project" value="InterPro"/>
</dbReference>
<feature type="compositionally biased region" description="Low complexity" evidence="10">
    <location>
        <begin position="19"/>
        <end position="33"/>
    </location>
</feature>
<dbReference type="InterPro" id="IPR004117">
    <property type="entry name" value="7tm6_olfct_rcpt"/>
</dbReference>
<feature type="transmembrane region" description="Helical" evidence="11">
    <location>
        <begin position="687"/>
        <end position="707"/>
    </location>
</feature>
<protein>
    <recommendedName>
        <fullName evidence="14">Odorant receptor</fullName>
    </recommendedName>
</protein>
<feature type="transmembrane region" description="Helical" evidence="11">
    <location>
        <begin position="461"/>
        <end position="480"/>
    </location>
</feature>
<dbReference type="GO" id="GO:0005886">
    <property type="term" value="C:plasma membrane"/>
    <property type="evidence" value="ECO:0007669"/>
    <property type="project" value="UniProtKB-SubCell"/>
</dbReference>
<dbReference type="EMBL" id="JACMRX010000001">
    <property type="protein sequence ID" value="KAF7996496.1"/>
    <property type="molecule type" value="Genomic_DNA"/>
</dbReference>
<dbReference type="AlphaFoldDB" id="A0A834Y4R3"/>
<dbReference type="PANTHER" id="PTHR21137">
    <property type="entry name" value="ODORANT RECEPTOR"/>
    <property type="match status" value="1"/>
</dbReference>
<keyword evidence="2" id="KW-1003">Cell membrane</keyword>
<feature type="transmembrane region" description="Helical" evidence="11">
    <location>
        <begin position="719"/>
        <end position="739"/>
    </location>
</feature>
<reference evidence="12 13" key="1">
    <citation type="submission" date="2020-08" db="EMBL/GenBank/DDBJ databases">
        <title>Aphidius gifuensis genome sequencing and assembly.</title>
        <authorList>
            <person name="Du Z."/>
        </authorList>
    </citation>
    <scope>NUCLEOTIDE SEQUENCE [LARGE SCALE GENOMIC DNA]</scope>
    <source>
        <strain evidence="12">YNYX2018</strain>
        <tissue evidence="12">Adults</tissue>
    </source>
</reference>
<evidence type="ECO:0000256" key="8">
    <source>
        <dbReference type="ARBA" id="ARBA00023170"/>
    </source>
</evidence>
<evidence type="ECO:0008006" key="14">
    <source>
        <dbReference type="Google" id="ProtNLM"/>
    </source>
</evidence>
<feature type="region of interest" description="Disordered" evidence="10">
    <location>
        <begin position="1"/>
        <end position="33"/>
    </location>
</feature>
<evidence type="ECO:0000256" key="1">
    <source>
        <dbReference type="ARBA" id="ARBA00004651"/>
    </source>
</evidence>
<keyword evidence="6 11" id="KW-1133">Transmembrane helix</keyword>
<dbReference type="OrthoDB" id="6597368at2759"/>
<feature type="transmembrane region" description="Helical" evidence="11">
    <location>
        <begin position="90"/>
        <end position="110"/>
    </location>
</feature>
<accession>A0A834Y4R3</accession>
<evidence type="ECO:0000256" key="3">
    <source>
        <dbReference type="ARBA" id="ARBA00022606"/>
    </source>
</evidence>
<feature type="transmembrane region" description="Helical" evidence="11">
    <location>
        <begin position="350"/>
        <end position="369"/>
    </location>
</feature>
<dbReference type="GO" id="GO:0007165">
    <property type="term" value="P:signal transduction"/>
    <property type="evidence" value="ECO:0007669"/>
    <property type="project" value="UniProtKB-KW"/>
</dbReference>
<name>A0A834Y4R3_APHGI</name>
<organism evidence="12 13">
    <name type="scientific">Aphidius gifuensis</name>
    <name type="common">Parasitoid wasp</name>
    <dbReference type="NCBI Taxonomy" id="684658"/>
    <lineage>
        <taxon>Eukaryota</taxon>
        <taxon>Metazoa</taxon>
        <taxon>Ecdysozoa</taxon>
        <taxon>Arthropoda</taxon>
        <taxon>Hexapoda</taxon>
        <taxon>Insecta</taxon>
        <taxon>Pterygota</taxon>
        <taxon>Neoptera</taxon>
        <taxon>Endopterygota</taxon>
        <taxon>Hymenoptera</taxon>
        <taxon>Apocrita</taxon>
        <taxon>Ichneumonoidea</taxon>
        <taxon>Braconidae</taxon>
        <taxon>Aphidiinae</taxon>
        <taxon>Aphidius</taxon>
    </lineage>
</organism>
<comment type="subcellular location">
    <subcellularLocation>
        <location evidence="1">Cell membrane</location>
        <topology evidence="1">Multi-pass membrane protein</topology>
    </subcellularLocation>
</comment>
<sequence length="813" mass="91597">MVNISDGNPVSPVVPPTPNGTSISNSSSSSNSSSKSYSFSSTNSTVVCLQLTLFNMDFLPGSFVVFQVVGLWRSPNIKSSIYNNFYRLRTFFSVFLLYSFVGCSIIGIAIKHDDVKTVTNDCFVMLSVLACCGKSVNILKCRKTILNIIEIMQNDPCSPRNEHEIDIQKKCDSFIWINTVIYGILTEVTAVMLTFGTLFIDLPEGELPFNTWLPYNHSHGFTYKFAHGQQIISIMTSANIAIAYDTLVPAMILQVCAKLNILKHRFSNFTKMINNQINKSSTSIDKLKNEKKLIADYVKCHLIIFKLAKTINNTFSIVVFLQCLISTLVLCVSIYNLASVELFSSEFTNIILYLACMLSEIFILCAAGNEVTLVSQSISDSIYETDWTDLNTSTIKSLVLIMSRTMKPIIFKSGYVIELSLDSFKTINDMDFLPGSFIIFRIVGLWRTSHNNIFIYRLRTVLTLFLLYTFVGCSIIGIAMKHDDMERVASDCFLMISVLGCCGKSVNVLICRNKILNMIDIFQNDPCLPRDDIETDIQKKFDTFIWKSTIIYGILTEITAGMLTFGTLLLDLPEGELPFNTWLPYDHSHGFIYKFAYGQQIISVMTSANIAIAFGTLVPALILQVCAKLNILKHRFTNITNYIYKQQLNNNDLSFEEKLNREKELIADFVRCHLTIIKLAETINSTFNLMIFLQCLISATVLCTSVYKLVTVPLFSSEFSSIVLYLACMLSEIYMLCAAGNEVILVSSQLGEAVYSMNWTYLDTSTIKSLILIMNRSLHPIVFTSKNIVTLSLDSFTNLIKISYSTYNVLHRT</sequence>
<keyword evidence="3" id="KW-0716">Sensory transduction</keyword>
<feature type="transmembrane region" description="Helical" evidence="11">
    <location>
        <begin position="549"/>
        <end position="570"/>
    </location>
</feature>
<comment type="caution">
    <text evidence="12">The sequence shown here is derived from an EMBL/GenBank/DDBJ whole genome shotgun (WGS) entry which is preliminary data.</text>
</comment>
<evidence type="ECO:0000256" key="2">
    <source>
        <dbReference type="ARBA" id="ARBA00022475"/>
    </source>
</evidence>
<evidence type="ECO:0000256" key="7">
    <source>
        <dbReference type="ARBA" id="ARBA00023136"/>
    </source>
</evidence>
<proteinExistence type="predicted"/>
<evidence type="ECO:0000313" key="12">
    <source>
        <dbReference type="EMBL" id="KAF7996496.1"/>
    </source>
</evidence>
<feature type="transmembrane region" description="Helical" evidence="11">
    <location>
        <begin position="315"/>
        <end position="338"/>
    </location>
</feature>
<keyword evidence="8" id="KW-0675">Receptor</keyword>
<dbReference type="GO" id="GO:0005549">
    <property type="term" value="F:odorant binding"/>
    <property type="evidence" value="ECO:0007669"/>
    <property type="project" value="InterPro"/>
</dbReference>
<feature type="transmembrane region" description="Helical" evidence="11">
    <location>
        <begin position="44"/>
        <end position="69"/>
    </location>
</feature>
<evidence type="ECO:0000256" key="11">
    <source>
        <dbReference type="SAM" id="Phobius"/>
    </source>
</evidence>
<keyword evidence="7 11" id="KW-0472">Membrane</keyword>
<feature type="transmembrane region" description="Helical" evidence="11">
    <location>
        <begin position="175"/>
        <end position="200"/>
    </location>
</feature>
<evidence type="ECO:0000256" key="5">
    <source>
        <dbReference type="ARBA" id="ARBA00022725"/>
    </source>
</evidence>
<dbReference type="PANTHER" id="PTHR21137:SF35">
    <property type="entry name" value="ODORANT RECEPTOR 19A-RELATED"/>
    <property type="match status" value="1"/>
</dbReference>
<evidence type="ECO:0000256" key="10">
    <source>
        <dbReference type="SAM" id="MobiDB-lite"/>
    </source>
</evidence>
<feature type="transmembrane region" description="Helical" evidence="11">
    <location>
        <begin position="492"/>
        <end position="510"/>
    </location>
</feature>
<keyword evidence="4 11" id="KW-0812">Transmembrane</keyword>
<dbReference type="Pfam" id="PF02949">
    <property type="entry name" value="7tm_6"/>
    <property type="match status" value="2"/>
</dbReference>
<keyword evidence="13" id="KW-1185">Reference proteome</keyword>
<evidence type="ECO:0000256" key="4">
    <source>
        <dbReference type="ARBA" id="ARBA00022692"/>
    </source>
</evidence>
<evidence type="ECO:0000313" key="13">
    <source>
        <dbReference type="Proteomes" id="UP000639338"/>
    </source>
</evidence>
<keyword evidence="9" id="KW-0807">Transducer</keyword>
<evidence type="ECO:0000256" key="9">
    <source>
        <dbReference type="ARBA" id="ARBA00023224"/>
    </source>
</evidence>
<keyword evidence="5" id="KW-0552">Olfaction</keyword>
<evidence type="ECO:0000256" key="6">
    <source>
        <dbReference type="ARBA" id="ARBA00022989"/>
    </source>
</evidence>